<evidence type="ECO:0000256" key="8">
    <source>
        <dbReference type="ARBA" id="ARBA00023012"/>
    </source>
</evidence>
<keyword evidence="8" id="KW-0902">Two-component regulatory system</keyword>
<organism evidence="11 12">
    <name type="scientific">Candidatus Saganbacteria bacterium</name>
    <dbReference type="NCBI Taxonomy" id="2575572"/>
    <lineage>
        <taxon>Bacteria</taxon>
        <taxon>Bacillati</taxon>
        <taxon>Saganbacteria</taxon>
    </lineage>
</organism>
<dbReference type="PROSITE" id="PS50113">
    <property type="entry name" value="PAC"/>
    <property type="match status" value="1"/>
</dbReference>
<proteinExistence type="predicted"/>
<keyword evidence="4" id="KW-0808">Transferase</keyword>
<dbReference type="CDD" id="cd00082">
    <property type="entry name" value="HisKA"/>
    <property type="match status" value="1"/>
</dbReference>
<feature type="domain" description="PAC" evidence="10">
    <location>
        <begin position="1"/>
        <end position="20"/>
    </location>
</feature>
<dbReference type="PROSITE" id="PS50109">
    <property type="entry name" value="HIS_KIN"/>
    <property type="match status" value="1"/>
</dbReference>
<dbReference type="Pfam" id="PF00512">
    <property type="entry name" value="HisKA"/>
    <property type="match status" value="1"/>
</dbReference>
<keyword evidence="3" id="KW-0597">Phosphoprotein</keyword>
<comment type="caution">
    <text evidence="11">The sequence shown here is derived from an EMBL/GenBank/DDBJ whole genome shotgun (WGS) entry which is preliminary data.</text>
</comment>
<keyword evidence="6 11" id="KW-0418">Kinase</keyword>
<dbReference type="InterPro" id="IPR005467">
    <property type="entry name" value="His_kinase_dom"/>
</dbReference>
<dbReference type="InterPro" id="IPR036097">
    <property type="entry name" value="HisK_dim/P_sf"/>
</dbReference>
<evidence type="ECO:0000256" key="5">
    <source>
        <dbReference type="ARBA" id="ARBA00022741"/>
    </source>
</evidence>
<evidence type="ECO:0000256" key="1">
    <source>
        <dbReference type="ARBA" id="ARBA00000085"/>
    </source>
</evidence>
<comment type="catalytic activity">
    <reaction evidence="1">
        <text>ATP + protein L-histidine = ADP + protein N-phospho-L-histidine.</text>
        <dbReference type="EC" id="2.7.13.3"/>
    </reaction>
</comment>
<protein>
    <recommendedName>
        <fullName evidence="2">histidine kinase</fullName>
        <ecNumber evidence="2">2.7.13.3</ecNumber>
    </recommendedName>
</protein>
<keyword evidence="7" id="KW-0067">ATP-binding</keyword>
<dbReference type="GO" id="GO:0000155">
    <property type="term" value="F:phosphorelay sensor kinase activity"/>
    <property type="evidence" value="ECO:0007669"/>
    <property type="project" value="InterPro"/>
</dbReference>
<dbReference type="EC" id="2.7.13.3" evidence="2"/>
<dbReference type="PANTHER" id="PTHR43065:SF10">
    <property type="entry name" value="PEROXIDE STRESS-ACTIVATED HISTIDINE KINASE MAK3"/>
    <property type="match status" value="1"/>
</dbReference>
<evidence type="ECO:0000259" key="10">
    <source>
        <dbReference type="PROSITE" id="PS50113"/>
    </source>
</evidence>
<sequence length="113" mass="13224">MLLSFQDLTEIKELEDRVRRSDKLAALATMAAGMAHEIKNPLSSLKVFVQLLPKKFDDPEYRRKLEEIFPREIERIDRIVESLLSFARAAAPNFVKVKIEDILEETLKYFEEQ</sequence>
<dbReference type="InterPro" id="IPR003661">
    <property type="entry name" value="HisK_dim/P_dom"/>
</dbReference>
<reference evidence="11" key="1">
    <citation type="submission" date="2020-07" db="EMBL/GenBank/DDBJ databases">
        <title>Huge and variable diversity of episymbiotic CPR bacteria and DPANN archaea in groundwater ecosystems.</title>
        <authorList>
            <person name="He C.Y."/>
            <person name="Keren R."/>
            <person name="Whittaker M."/>
            <person name="Farag I.F."/>
            <person name="Doudna J."/>
            <person name="Cate J.H.D."/>
            <person name="Banfield J.F."/>
        </authorList>
    </citation>
    <scope>NUCLEOTIDE SEQUENCE</scope>
    <source>
        <strain evidence="11">NC_groundwater_1860_Pr3_B-0.1um_51_7</strain>
    </source>
</reference>
<dbReference type="EMBL" id="JACRKR010000168">
    <property type="protein sequence ID" value="MBI5079048.1"/>
    <property type="molecule type" value="Genomic_DNA"/>
</dbReference>
<evidence type="ECO:0000313" key="11">
    <source>
        <dbReference type="EMBL" id="MBI5079048.1"/>
    </source>
</evidence>
<evidence type="ECO:0000313" key="12">
    <source>
        <dbReference type="Proteomes" id="UP000808761"/>
    </source>
</evidence>
<dbReference type="InterPro" id="IPR000700">
    <property type="entry name" value="PAS-assoc_C"/>
</dbReference>
<feature type="non-terminal residue" evidence="11">
    <location>
        <position position="113"/>
    </location>
</feature>
<feature type="domain" description="Histidine kinase" evidence="9">
    <location>
        <begin position="33"/>
        <end position="113"/>
    </location>
</feature>
<dbReference type="Proteomes" id="UP000808761">
    <property type="component" value="Unassembled WGS sequence"/>
</dbReference>
<evidence type="ECO:0000259" key="9">
    <source>
        <dbReference type="PROSITE" id="PS50109"/>
    </source>
</evidence>
<name>A0A9D6UN70_UNCSA</name>
<dbReference type="SMART" id="SM00388">
    <property type="entry name" value="HisKA"/>
    <property type="match status" value="1"/>
</dbReference>
<dbReference type="PANTHER" id="PTHR43065">
    <property type="entry name" value="SENSOR HISTIDINE KINASE"/>
    <property type="match status" value="1"/>
</dbReference>
<keyword evidence="5" id="KW-0547">Nucleotide-binding</keyword>
<evidence type="ECO:0000256" key="3">
    <source>
        <dbReference type="ARBA" id="ARBA00022553"/>
    </source>
</evidence>
<dbReference type="Gene3D" id="1.10.287.130">
    <property type="match status" value="1"/>
</dbReference>
<evidence type="ECO:0000256" key="2">
    <source>
        <dbReference type="ARBA" id="ARBA00012438"/>
    </source>
</evidence>
<evidence type="ECO:0000256" key="4">
    <source>
        <dbReference type="ARBA" id="ARBA00022679"/>
    </source>
</evidence>
<gene>
    <name evidence="11" type="ORF">HZB08_03410</name>
</gene>
<evidence type="ECO:0000256" key="7">
    <source>
        <dbReference type="ARBA" id="ARBA00022840"/>
    </source>
</evidence>
<dbReference type="SUPFAM" id="SSF47384">
    <property type="entry name" value="Homodimeric domain of signal transducing histidine kinase"/>
    <property type="match status" value="1"/>
</dbReference>
<dbReference type="GO" id="GO:0005524">
    <property type="term" value="F:ATP binding"/>
    <property type="evidence" value="ECO:0007669"/>
    <property type="project" value="UniProtKB-KW"/>
</dbReference>
<accession>A0A9D6UN70</accession>
<dbReference type="AlphaFoldDB" id="A0A9D6UN70"/>
<evidence type="ECO:0000256" key="6">
    <source>
        <dbReference type="ARBA" id="ARBA00022777"/>
    </source>
</evidence>